<dbReference type="RefSeq" id="WP_116688131.1">
    <property type="nucleotide sequence ID" value="NZ_CAWNYD010000007.1"/>
</dbReference>
<evidence type="ECO:0000313" key="3">
    <source>
        <dbReference type="EMBL" id="PVZ66767.1"/>
    </source>
</evidence>
<dbReference type="InterPro" id="IPR047647">
    <property type="entry name" value="ISAs1_transpos"/>
</dbReference>
<dbReference type="PANTHER" id="PTHR30298:SF0">
    <property type="entry name" value="PROTEIN YBFL-RELATED"/>
    <property type="match status" value="1"/>
</dbReference>
<dbReference type="InterPro" id="IPR051698">
    <property type="entry name" value="Transposase_11-like"/>
</dbReference>
<feature type="domain" description="H repeat-associated protein N-terminal" evidence="2">
    <location>
        <begin position="7"/>
        <end position="93"/>
    </location>
</feature>
<dbReference type="EMBL" id="QDDL01000007">
    <property type="protein sequence ID" value="PVZ66767.1"/>
    <property type="molecule type" value="Genomic_DNA"/>
</dbReference>
<dbReference type="GO" id="GO:0006313">
    <property type="term" value="P:DNA transposition"/>
    <property type="evidence" value="ECO:0007669"/>
    <property type="project" value="InterPro"/>
</dbReference>
<dbReference type="GO" id="GO:0004803">
    <property type="term" value="F:transposase activity"/>
    <property type="evidence" value="ECO:0007669"/>
    <property type="project" value="InterPro"/>
</dbReference>
<dbReference type="InterPro" id="IPR002559">
    <property type="entry name" value="Transposase_11"/>
</dbReference>
<protein>
    <submittedName>
        <fullName evidence="3">ISAs1 family transposase</fullName>
    </submittedName>
</protein>
<dbReference type="AlphaFoldDB" id="A0A2V1GT33"/>
<reference evidence="3 4" key="1">
    <citation type="submission" date="2018-04" db="EMBL/GenBank/DDBJ databases">
        <title>Thalassorhabdus spongiae gen. nov., sp. nov., isolated from a marine sponge in South-West Iceland.</title>
        <authorList>
            <person name="Knobloch S."/>
            <person name="Daussin A."/>
            <person name="Johannsson R."/>
            <person name="Marteinsson V.T."/>
        </authorList>
    </citation>
    <scope>NUCLEOTIDE SEQUENCE [LARGE SCALE GENOMIC DNA]</scope>
    <source>
        <strain evidence="3 4">Hp12</strain>
    </source>
</reference>
<dbReference type="Pfam" id="PF13808">
    <property type="entry name" value="DDE_Tnp_1_assoc"/>
    <property type="match status" value="1"/>
</dbReference>
<dbReference type="OrthoDB" id="8001376at2"/>
<name>A0A2V1GT33_9GAMM</name>
<dbReference type="GO" id="GO:0003677">
    <property type="term" value="F:DNA binding"/>
    <property type="evidence" value="ECO:0007669"/>
    <property type="project" value="InterPro"/>
</dbReference>
<dbReference type="InterPro" id="IPR032806">
    <property type="entry name" value="YbfD_N"/>
</dbReference>
<comment type="caution">
    <text evidence="3">The sequence shown here is derived from an EMBL/GenBank/DDBJ whole genome shotgun (WGS) entry which is preliminary data.</text>
</comment>
<gene>
    <name evidence="3" type="ORF">DC094_16005</name>
</gene>
<sequence>MPPTALNYFSDIEDPRQKGKVTHSLDKILLISLCGILCGADDWETIETFAENKQAWLGQFVDMRDGVPSHDPLGRVFSIIRPEQFTQCFIEWVQSFIEQRKDVDEETLSVTALDGKIARRSHDKTNSKGAMHMMNAWCCANQLVLEQLVVDKKTNGITAFPDLLKLIDAQGSIITTDALNCQKYITKACIEAGADYLLAVKGNHPILHEYVSYYFEKKT</sequence>
<proteinExistence type="predicted"/>
<keyword evidence="4" id="KW-1185">Reference proteome</keyword>
<accession>A0A2V1GT33</accession>
<dbReference type="Pfam" id="PF01609">
    <property type="entry name" value="DDE_Tnp_1"/>
    <property type="match status" value="1"/>
</dbReference>
<dbReference type="PANTHER" id="PTHR30298">
    <property type="entry name" value="H REPEAT-ASSOCIATED PREDICTED TRANSPOSASE"/>
    <property type="match status" value="1"/>
</dbReference>
<dbReference type="NCBIfam" id="NF033564">
    <property type="entry name" value="transpos_ISAs1"/>
    <property type="match status" value="1"/>
</dbReference>
<feature type="domain" description="Transposase IS4-like" evidence="1">
    <location>
        <begin position="109"/>
        <end position="204"/>
    </location>
</feature>
<evidence type="ECO:0000259" key="2">
    <source>
        <dbReference type="Pfam" id="PF13808"/>
    </source>
</evidence>
<evidence type="ECO:0000259" key="1">
    <source>
        <dbReference type="Pfam" id="PF01609"/>
    </source>
</evidence>
<dbReference type="Proteomes" id="UP000244906">
    <property type="component" value="Unassembled WGS sequence"/>
</dbReference>
<organism evidence="3 4">
    <name type="scientific">Pelagibaculum spongiae</name>
    <dbReference type="NCBI Taxonomy" id="2080658"/>
    <lineage>
        <taxon>Bacteria</taxon>
        <taxon>Pseudomonadati</taxon>
        <taxon>Pseudomonadota</taxon>
        <taxon>Gammaproteobacteria</taxon>
        <taxon>Oceanospirillales</taxon>
        <taxon>Pelagibaculum</taxon>
    </lineage>
</organism>
<evidence type="ECO:0000313" key="4">
    <source>
        <dbReference type="Proteomes" id="UP000244906"/>
    </source>
</evidence>